<dbReference type="SUPFAM" id="SSF116878">
    <property type="entry name" value="TrmE connector domain"/>
    <property type="match status" value="1"/>
</dbReference>
<dbReference type="InterPro" id="IPR005225">
    <property type="entry name" value="Small_GTP-bd"/>
</dbReference>
<feature type="binding site" evidence="6">
    <location>
        <begin position="248"/>
        <end position="254"/>
    </location>
    <ligand>
        <name>GTP</name>
        <dbReference type="ChEBI" id="CHEBI:37565"/>
    </ligand>
</feature>
<feature type="binding site" evidence="6">
    <location>
        <position position="253"/>
    </location>
    <ligand>
        <name>K(+)</name>
        <dbReference type="ChEBI" id="CHEBI:29103"/>
    </ligand>
</feature>
<feature type="binding site" evidence="6">
    <location>
        <position position="122"/>
    </location>
    <ligand>
        <name>(6S)-5-formyl-5,6,7,8-tetrahydrofolate</name>
        <dbReference type="ChEBI" id="CHEBI:57457"/>
    </ligand>
</feature>
<feature type="binding site" evidence="6">
    <location>
        <position position="250"/>
    </location>
    <ligand>
        <name>K(+)</name>
        <dbReference type="ChEBI" id="CHEBI:29103"/>
    </ligand>
</feature>
<dbReference type="InterPro" id="IPR004520">
    <property type="entry name" value="GTPase_MnmE"/>
</dbReference>
<evidence type="ECO:0000256" key="1">
    <source>
        <dbReference type="ARBA" id="ARBA00011043"/>
    </source>
</evidence>
<evidence type="ECO:0000256" key="4">
    <source>
        <dbReference type="ARBA" id="ARBA00022958"/>
    </source>
</evidence>
<accession>A0ABM8PUI7</accession>
<evidence type="ECO:0000313" key="10">
    <source>
        <dbReference type="Proteomes" id="UP000606921"/>
    </source>
</evidence>
<feature type="binding site" evidence="6">
    <location>
        <position position="434"/>
    </location>
    <ligand>
        <name>(6S)-5-formyl-5,6,7,8-tetrahydrofolate</name>
        <dbReference type="ChEBI" id="CHEBI:57457"/>
    </ligand>
</feature>
<keyword evidence="2 6" id="KW-0819">tRNA processing</keyword>
<comment type="function">
    <text evidence="6">Exhibits a very high intrinsic GTPase hydrolysis rate. Involved in the addition of a carboxymethylaminomethyl (cmnm) group at the wobble position (U34) of certain tRNAs, forming tRNA-cmnm(5)s(2)U34.</text>
</comment>
<evidence type="ECO:0000256" key="6">
    <source>
        <dbReference type="HAMAP-Rule" id="MF_00379"/>
    </source>
</evidence>
<dbReference type="SUPFAM" id="SSF103025">
    <property type="entry name" value="Folate-binding domain"/>
    <property type="match status" value="1"/>
</dbReference>
<feature type="binding site" evidence="6">
    <location>
        <position position="24"/>
    </location>
    <ligand>
        <name>(6S)-5-formyl-5,6,7,8-tetrahydrofolate</name>
        <dbReference type="ChEBI" id="CHEBI:57457"/>
    </ligand>
</feature>
<evidence type="ECO:0000256" key="5">
    <source>
        <dbReference type="ARBA" id="ARBA00023134"/>
    </source>
</evidence>
<gene>
    <name evidence="6" type="primary">mnmE</name>
    <name evidence="6" type="synonym">trmE</name>
    <name evidence="9" type="ORF">REJC140_01472</name>
</gene>
<dbReference type="NCBIfam" id="TIGR00231">
    <property type="entry name" value="small_GTP"/>
    <property type="match status" value="1"/>
</dbReference>
<keyword evidence="3 6" id="KW-0547">Nucleotide-binding</keyword>
<dbReference type="InterPro" id="IPR027368">
    <property type="entry name" value="MnmE_dom2"/>
</dbReference>
<keyword evidence="6" id="KW-0378">Hydrolase</keyword>
<proteinExistence type="inferred from homology"/>
<dbReference type="CDD" id="cd14858">
    <property type="entry name" value="TrmE_N"/>
    <property type="match status" value="1"/>
</dbReference>
<dbReference type="EC" id="3.6.-.-" evidence="6"/>
<keyword evidence="6" id="KW-0963">Cytoplasm</keyword>
<comment type="subcellular location">
    <subcellularLocation>
        <location evidence="6">Cytoplasm</location>
    </subcellularLocation>
</comment>
<dbReference type="CDD" id="cd04164">
    <property type="entry name" value="trmE"/>
    <property type="match status" value="1"/>
</dbReference>
<dbReference type="Pfam" id="PF12631">
    <property type="entry name" value="MnmE_helical"/>
    <property type="match status" value="1"/>
</dbReference>
<dbReference type="InterPro" id="IPR018948">
    <property type="entry name" value="GTP-bd_TrmE_N"/>
</dbReference>
<dbReference type="InterPro" id="IPR027266">
    <property type="entry name" value="TrmE/GcvT-like"/>
</dbReference>
<keyword evidence="6" id="KW-0479">Metal-binding</keyword>
<name>A0ABM8PUI7_9HYPH</name>
<keyword evidence="4 6" id="KW-0630">Potassium</keyword>
<feature type="binding site" evidence="6">
    <location>
        <position position="248"/>
    </location>
    <ligand>
        <name>K(+)</name>
        <dbReference type="ChEBI" id="CHEBI:29103"/>
    </ligand>
</feature>
<comment type="caution">
    <text evidence="6">Lacks conserved residue(s) required for the propagation of feature annotation.</text>
</comment>
<evidence type="ECO:0000313" key="9">
    <source>
        <dbReference type="EMBL" id="CAD7049170.1"/>
    </source>
</evidence>
<feature type="binding site" evidence="6">
    <location>
        <begin position="229"/>
        <end position="234"/>
    </location>
    <ligand>
        <name>GTP</name>
        <dbReference type="ChEBI" id="CHEBI:37565"/>
    </ligand>
</feature>
<reference evidence="9 10" key="1">
    <citation type="submission" date="2020-11" db="EMBL/GenBank/DDBJ databases">
        <authorList>
            <person name="Lassalle F."/>
        </authorList>
    </citation>
    <scope>NUCLEOTIDE SEQUENCE [LARGE SCALE GENOMIC DNA]</scope>
    <source>
        <strain evidence="9 10">JC140</strain>
    </source>
</reference>
<dbReference type="PANTHER" id="PTHR42714">
    <property type="entry name" value="TRNA MODIFICATION GTPASE GTPBP3"/>
    <property type="match status" value="1"/>
</dbReference>
<comment type="cofactor">
    <cofactor evidence="6">
        <name>K(+)</name>
        <dbReference type="ChEBI" id="CHEBI:29103"/>
    </cofactor>
    <text evidence="6">Binds 1 potassium ion per subunit.</text>
</comment>
<dbReference type="Gene3D" id="3.40.50.300">
    <property type="entry name" value="P-loop containing nucleotide triphosphate hydrolases"/>
    <property type="match status" value="1"/>
</dbReference>
<dbReference type="PRINTS" id="PR00449">
    <property type="entry name" value="RASTRNSFRMNG"/>
</dbReference>
<feature type="domain" description="TrmE-type G" evidence="8">
    <location>
        <begin position="219"/>
        <end position="362"/>
    </location>
</feature>
<organism evidence="9 10">
    <name type="scientific">Pseudorhizobium endolithicum</name>
    <dbReference type="NCBI Taxonomy" id="1191678"/>
    <lineage>
        <taxon>Bacteria</taxon>
        <taxon>Pseudomonadati</taxon>
        <taxon>Pseudomonadota</taxon>
        <taxon>Alphaproteobacteria</taxon>
        <taxon>Hyphomicrobiales</taxon>
        <taxon>Rhizobiaceae</taxon>
        <taxon>Rhizobium/Agrobacterium group</taxon>
        <taxon>Pseudorhizobium</taxon>
    </lineage>
</organism>
<feature type="binding site" evidence="6">
    <location>
        <begin position="273"/>
        <end position="276"/>
    </location>
    <ligand>
        <name>GTP</name>
        <dbReference type="ChEBI" id="CHEBI:37565"/>
    </ligand>
</feature>
<dbReference type="SUPFAM" id="SSF52540">
    <property type="entry name" value="P-loop containing nucleoside triphosphate hydrolases"/>
    <property type="match status" value="1"/>
</dbReference>
<keyword evidence="5 6" id="KW-0342">GTP-binding</keyword>
<dbReference type="InterPro" id="IPR006073">
    <property type="entry name" value="GTP-bd"/>
</dbReference>
<dbReference type="InterPro" id="IPR027417">
    <property type="entry name" value="P-loop_NTPase"/>
</dbReference>
<protein>
    <recommendedName>
        <fullName evidence="6">tRNA modification GTPase MnmE</fullName>
        <ecNumber evidence="6">3.6.-.-</ecNumber>
    </recommendedName>
</protein>
<dbReference type="InterPro" id="IPR031168">
    <property type="entry name" value="G_TrmE"/>
</dbReference>
<dbReference type="EMBL" id="CABFWF030000014">
    <property type="protein sequence ID" value="CAD7049170.1"/>
    <property type="molecule type" value="Genomic_DNA"/>
</dbReference>
<dbReference type="Proteomes" id="UP000606921">
    <property type="component" value="Unassembled WGS sequence"/>
</dbReference>
<evidence type="ECO:0000259" key="8">
    <source>
        <dbReference type="PROSITE" id="PS51709"/>
    </source>
</evidence>
<feature type="binding site" evidence="6">
    <location>
        <position position="229"/>
    </location>
    <ligand>
        <name>K(+)</name>
        <dbReference type="ChEBI" id="CHEBI:29103"/>
    </ligand>
</feature>
<comment type="similarity">
    <text evidence="1 6 7">Belongs to the TRAFAC class TrmE-Era-EngA-EngB-Septin-like GTPase superfamily. TrmE GTPase family.</text>
</comment>
<dbReference type="NCBIfam" id="TIGR00450">
    <property type="entry name" value="mnmE_trmE_thdF"/>
    <property type="match status" value="1"/>
</dbReference>
<sequence length="434" mass="46699">MFKRTDTIFALSSGALPAGVAVVRISGPEAFEALKRLTGKAAPRPRHASLRQIVDRRGALLDQALVLSFPGPHSFTGEDCVELQLHGSRAVVNAVLAELAAVAGLRMAEAGEFSRRAFENGRLDLVEAEGLAELIAAETEMQRRLAVEQSFGGQSKLYEGWASRLTYARAMIEAELDFADEDDVPGAVGERVISDIAAVAAEIDSHIAASKAGEIIRGGYKIAIVGPPNAGKSSLMNHLAQRDVAIVTDIAGTTRDILHVDLDMEGYLVRLFDTAGLRETADAIEREGIRRARQMMEEADLVLALEEIGGKAEASPYPAGDVIRIGTKLDLHGDCSRYDLCVSVETGDGIEALRRLVVSRIQSFWSGAAVPTRERQTELLRLTSLSVRSALKAGEPELRAEHLRAAAGSLGRITGHVDVEQLLDVIFSQFCIGK</sequence>
<dbReference type="Pfam" id="PF01926">
    <property type="entry name" value="MMR_HSR1"/>
    <property type="match status" value="1"/>
</dbReference>
<dbReference type="Gene3D" id="1.20.120.430">
    <property type="entry name" value="tRNA modification GTPase MnmE domain 2"/>
    <property type="match status" value="1"/>
</dbReference>
<dbReference type="Pfam" id="PF10396">
    <property type="entry name" value="TrmE_N"/>
    <property type="match status" value="1"/>
</dbReference>
<evidence type="ECO:0000256" key="7">
    <source>
        <dbReference type="RuleBase" id="RU003313"/>
    </source>
</evidence>
<dbReference type="InterPro" id="IPR025867">
    <property type="entry name" value="MnmE_helical"/>
</dbReference>
<feature type="binding site" evidence="6">
    <location>
        <position position="233"/>
    </location>
    <ligand>
        <name>Mg(2+)</name>
        <dbReference type="ChEBI" id="CHEBI:18420"/>
    </ligand>
</feature>
<evidence type="ECO:0000256" key="2">
    <source>
        <dbReference type="ARBA" id="ARBA00022694"/>
    </source>
</evidence>
<comment type="subunit">
    <text evidence="6">Homodimer. Heterotetramer of two MnmE and two MnmG subunits.</text>
</comment>
<keyword evidence="6" id="KW-0460">Magnesium</keyword>
<comment type="caution">
    <text evidence="9">The sequence shown here is derived from an EMBL/GenBank/DDBJ whole genome shotgun (WGS) entry which is preliminary data.</text>
</comment>
<keyword evidence="10" id="KW-1185">Reference proteome</keyword>
<dbReference type="Gene3D" id="3.30.1360.120">
    <property type="entry name" value="Probable tRNA modification gtpase trme, domain 1"/>
    <property type="match status" value="1"/>
</dbReference>
<dbReference type="HAMAP" id="MF_00379">
    <property type="entry name" value="GTPase_MnmE"/>
    <property type="match status" value="1"/>
</dbReference>
<evidence type="ECO:0000256" key="3">
    <source>
        <dbReference type="ARBA" id="ARBA00022741"/>
    </source>
</evidence>
<dbReference type="NCBIfam" id="NF003661">
    <property type="entry name" value="PRK05291.1-3"/>
    <property type="match status" value="1"/>
</dbReference>
<dbReference type="RefSeq" id="WP_142593577.1">
    <property type="nucleotide sequence ID" value="NZ_CABFWF030000014.1"/>
</dbReference>
<dbReference type="PROSITE" id="PS51709">
    <property type="entry name" value="G_TRME"/>
    <property type="match status" value="1"/>
</dbReference>
<feature type="binding site" evidence="6">
    <location>
        <position position="254"/>
    </location>
    <ligand>
        <name>Mg(2+)</name>
        <dbReference type="ChEBI" id="CHEBI:18420"/>
    </ligand>
</feature>
<dbReference type="PANTHER" id="PTHR42714:SF2">
    <property type="entry name" value="TRNA MODIFICATION GTPASE GTPBP3, MITOCHONDRIAL"/>
    <property type="match status" value="1"/>
</dbReference>
<feature type="binding site" evidence="6">
    <location>
        <position position="82"/>
    </location>
    <ligand>
        <name>(6S)-5-formyl-5,6,7,8-tetrahydrofolate</name>
        <dbReference type="ChEBI" id="CHEBI:57457"/>
    </ligand>
</feature>